<name>A0A0H5Q9S6_9ZZZZ</name>
<proteinExistence type="predicted"/>
<geneLocation type="plasmid" evidence="1">
    <name>pRGRH1858</name>
</geneLocation>
<accession>A0A0H5Q9S6</accession>
<reference evidence="1" key="2">
    <citation type="submission" date="2015-07" db="EMBL/GenBank/DDBJ databases">
        <title>Plasmids, circular viruses and viroids from rat gut.</title>
        <authorList>
            <person name="Jorgensen T.J."/>
            <person name="Hansen M.A."/>
            <person name="Xu Z."/>
            <person name="Tabak M.A."/>
            <person name="Sorensen S.J."/>
            <person name="Hansen L.H."/>
        </authorList>
    </citation>
    <scope>NUCLEOTIDE SEQUENCE</scope>
    <source>
        <plasmid evidence="1">pRGRH1858</plasmid>
    </source>
</reference>
<evidence type="ECO:0000313" key="1">
    <source>
        <dbReference type="EMBL" id="CRY98140.1"/>
    </source>
</evidence>
<protein>
    <submittedName>
        <fullName evidence="1">Uncharacterized protein</fullName>
    </submittedName>
</protein>
<dbReference type="AlphaFoldDB" id="A0A0H5Q9S6"/>
<reference evidence="1" key="1">
    <citation type="submission" date="2015-06" db="EMBL/GenBank/DDBJ databases">
        <authorList>
            <person name="Joergensen T."/>
        </authorList>
    </citation>
    <scope>NUCLEOTIDE SEQUENCE</scope>
    <source>
        <plasmid evidence="1">pRGRH1858</plasmid>
    </source>
</reference>
<dbReference type="EMBL" id="LN854351">
    <property type="protein sequence ID" value="CRY98140.1"/>
    <property type="molecule type" value="Genomic_DNA"/>
</dbReference>
<keyword evidence="1" id="KW-0614">Plasmid</keyword>
<organism evidence="1">
    <name type="scientific">uncultured prokaryote</name>
    <dbReference type="NCBI Taxonomy" id="198431"/>
    <lineage>
        <taxon>unclassified sequences</taxon>
        <taxon>environmental samples</taxon>
    </lineage>
</organism>
<sequence>MGKSFKPAAEAAQPVYSTIIGAAQEVQEVQEATPAQKALADLKTQGQKGAKLDRINMAFTADNMDYIRTMSKLKGQTMTQFVNILVAEEREKNGAAFDAAKAILESL</sequence>